<feature type="domain" description="DM2" evidence="2">
    <location>
        <begin position="389"/>
        <end position="472"/>
    </location>
</feature>
<feature type="compositionally biased region" description="Basic and acidic residues" evidence="1">
    <location>
        <begin position="495"/>
        <end position="508"/>
    </location>
</feature>
<feature type="compositionally biased region" description="Basic and acidic residues" evidence="1">
    <location>
        <begin position="63"/>
        <end position="76"/>
    </location>
</feature>
<dbReference type="InterPro" id="IPR003121">
    <property type="entry name" value="SWIB_MDM2_domain"/>
</dbReference>
<feature type="region of interest" description="Disordered" evidence="1">
    <location>
        <begin position="348"/>
        <end position="379"/>
    </location>
</feature>
<sequence>MPSSSSSRIPEMYSRFRSTIQQLDELESRISNRVASLRRRTTHLVEEVPTHRRTHVRIFISHRLQEGDDREKDGTKADASAAPTDPATTAPVPAMKPGGGKDFGNLLNSSAHEKAEKQAEEAKRKESDDAADGPKKGIRRWTLVIEGGLLIKHLDHVSAKEVDRRLENGLPILGCMQDDDNDNNGEKTEGGLKRELWPGGVAERQDEKVIDPLLFTHLFDKLEVELSIVKKSKKTEVAPPSTKKTFTWERSKANTADSNAFFIVHDEEHEFKPMGGKVFKSEFNVDHIDAKIKLFRRQGDDEENFIPTPSMCEVFFPSFIGLKSDGDMKTKDKIKKSKKRKLTLSVSGSSLDKSANTSTQSSWMDGSSSTLPNPGAAATDNNIVATGVAPIGEAPPQVKLEEKEGVPNTITMDEAVAAVFFYVRSRGLQDPHDASIINNDEQLSKLFGCNRMLLSAVRPLLIQKGLLVKVEPCTHPIIFNYAMTQDCKEPLEPKKNDVEVKKEDDAKSGRRRTSTVEKAASADEEEEEEAPMQTMLSCDIDVQVPNLYHNRSKDVLRRIKNREFEYTSARTRAFRSLLATFVHEDTARQVLGDAARGRGYAPYHKKAWMALAQGSVEGGEAQKAAMIDLRTTSLVEKLEERCTMAQGFASVVQACKGLGDDKE</sequence>
<dbReference type="SUPFAM" id="SSF47592">
    <property type="entry name" value="SWIB/MDM2 domain"/>
    <property type="match status" value="1"/>
</dbReference>
<dbReference type="Gene3D" id="1.10.245.10">
    <property type="entry name" value="SWIB/MDM2 domain"/>
    <property type="match status" value="1"/>
</dbReference>
<reference evidence="3" key="1">
    <citation type="submission" date="2023-06" db="EMBL/GenBank/DDBJ databases">
        <title>Survivors Of The Sea: Transcriptome response of Skeletonema marinoi to long-term dormancy.</title>
        <authorList>
            <person name="Pinder M.I.M."/>
            <person name="Kourtchenko O."/>
            <person name="Robertson E.K."/>
            <person name="Larsson T."/>
            <person name="Maumus F."/>
            <person name="Osuna-Cruz C.M."/>
            <person name="Vancaester E."/>
            <person name="Stenow R."/>
            <person name="Vandepoele K."/>
            <person name="Ploug H."/>
            <person name="Bruchert V."/>
            <person name="Godhe A."/>
            <person name="Topel M."/>
        </authorList>
    </citation>
    <scope>NUCLEOTIDE SEQUENCE</scope>
    <source>
        <strain evidence="3">R05AC</strain>
    </source>
</reference>
<accession>A0AAD8Y7I2</accession>
<dbReference type="EMBL" id="JATAAI010000015">
    <property type="protein sequence ID" value="KAK1740515.1"/>
    <property type="molecule type" value="Genomic_DNA"/>
</dbReference>
<gene>
    <name evidence="3" type="ORF">QTG54_008610</name>
</gene>
<dbReference type="CDD" id="cd10568">
    <property type="entry name" value="SWIB_like"/>
    <property type="match status" value="1"/>
</dbReference>
<evidence type="ECO:0000313" key="4">
    <source>
        <dbReference type="Proteomes" id="UP001224775"/>
    </source>
</evidence>
<dbReference type="InterPro" id="IPR036885">
    <property type="entry name" value="SWIB_MDM2_dom_sf"/>
</dbReference>
<feature type="compositionally biased region" description="Basic and acidic residues" evidence="1">
    <location>
        <begin position="111"/>
        <end position="134"/>
    </location>
</feature>
<feature type="region of interest" description="Disordered" evidence="1">
    <location>
        <begin position="59"/>
        <end position="134"/>
    </location>
</feature>
<feature type="compositionally biased region" description="Low complexity" evidence="1">
    <location>
        <begin position="77"/>
        <end position="93"/>
    </location>
</feature>
<comment type="caution">
    <text evidence="3">The sequence shown here is derived from an EMBL/GenBank/DDBJ whole genome shotgun (WGS) entry which is preliminary data.</text>
</comment>
<name>A0AAD8Y7I2_9STRA</name>
<protein>
    <recommendedName>
        <fullName evidence="2">DM2 domain-containing protein</fullName>
    </recommendedName>
</protein>
<keyword evidence="4" id="KW-1185">Reference proteome</keyword>
<dbReference type="Proteomes" id="UP001224775">
    <property type="component" value="Unassembled WGS sequence"/>
</dbReference>
<evidence type="ECO:0000256" key="1">
    <source>
        <dbReference type="SAM" id="MobiDB-lite"/>
    </source>
</evidence>
<evidence type="ECO:0000313" key="3">
    <source>
        <dbReference type="EMBL" id="KAK1740515.1"/>
    </source>
</evidence>
<dbReference type="Pfam" id="PF02201">
    <property type="entry name" value="SWIB"/>
    <property type="match status" value="1"/>
</dbReference>
<dbReference type="AlphaFoldDB" id="A0AAD8Y7I2"/>
<organism evidence="3 4">
    <name type="scientific">Skeletonema marinoi</name>
    <dbReference type="NCBI Taxonomy" id="267567"/>
    <lineage>
        <taxon>Eukaryota</taxon>
        <taxon>Sar</taxon>
        <taxon>Stramenopiles</taxon>
        <taxon>Ochrophyta</taxon>
        <taxon>Bacillariophyta</taxon>
        <taxon>Coscinodiscophyceae</taxon>
        <taxon>Thalassiosirophycidae</taxon>
        <taxon>Thalassiosirales</taxon>
        <taxon>Skeletonemataceae</taxon>
        <taxon>Skeletonema</taxon>
        <taxon>Skeletonema marinoi-dohrnii complex</taxon>
    </lineage>
</organism>
<evidence type="ECO:0000259" key="2">
    <source>
        <dbReference type="PROSITE" id="PS51925"/>
    </source>
</evidence>
<feature type="region of interest" description="Disordered" evidence="1">
    <location>
        <begin position="495"/>
        <end position="531"/>
    </location>
</feature>
<feature type="compositionally biased region" description="Polar residues" evidence="1">
    <location>
        <begin position="348"/>
        <end position="372"/>
    </location>
</feature>
<proteinExistence type="predicted"/>
<dbReference type="PROSITE" id="PS51925">
    <property type="entry name" value="SWIB_MDM2"/>
    <property type="match status" value="1"/>
</dbReference>